<evidence type="ECO:0000313" key="2">
    <source>
        <dbReference type="Proteomes" id="UP000018040"/>
    </source>
</evidence>
<sequence length="78" mass="8733">VEQVSEHLLTEEVYNLGECKATLLHLGIPGLFNSQNKMTSILTMGERHMGSIKDLTPYGAAKLAWDLNRWNQTRGVCC</sequence>
<organism evidence="1 2">
    <name type="scientific">Giardia intestinalis</name>
    <name type="common">Giardia lamblia</name>
    <dbReference type="NCBI Taxonomy" id="5741"/>
    <lineage>
        <taxon>Eukaryota</taxon>
        <taxon>Metamonada</taxon>
        <taxon>Diplomonadida</taxon>
        <taxon>Hexamitidae</taxon>
        <taxon>Giardiinae</taxon>
        <taxon>Giardia</taxon>
    </lineage>
</organism>
<comment type="caution">
    <text evidence="1">The sequence shown here is derived from an EMBL/GenBank/DDBJ whole genome shotgun (WGS) entry which is preliminary data.</text>
</comment>
<dbReference type="EMBL" id="AHHH01000158">
    <property type="protein sequence ID" value="ESU40966.1"/>
    <property type="molecule type" value="Genomic_DNA"/>
</dbReference>
<dbReference type="Proteomes" id="UP000018040">
    <property type="component" value="Unassembled WGS sequence"/>
</dbReference>
<protein>
    <submittedName>
        <fullName evidence="1">ATPase involved in chromosome partitioning</fullName>
    </submittedName>
</protein>
<proteinExistence type="predicted"/>
<accession>V6TQG2</accession>
<gene>
    <name evidence="1" type="ORF">GSB_153447</name>
</gene>
<reference evidence="2" key="1">
    <citation type="submission" date="2012-02" db="EMBL/GenBank/DDBJ databases">
        <title>Genome sequencing of Giardia lamblia Genotypes A2 and B isolates (DH and GS) and comparative analysis with the genomes of Genotypes A1 and E (WB and Pig).</title>
        <authorList>
            <person name="Adam R."/>
            <person name="Dahlstrom E."/>
            <person name="Martens C."/>
            <person name="Bruno D."/>
            <person name="Barbian K."/>
            <person name="Porcella S.F."/>
            <person name="Nash T."/>
        </authorList>
    </citation>
    <scope>NUCLEOTIDE SEQUENCE</scope>
    <source>
        <strain evidence="2">GS</strain>
    </source>
</reference>
<dbReference type="AlphaFoldDB" id="V6TQG2"/>
<evidence type="ECO:0000313" key="1">
    <source>
        <dbReference type="EMBL" id="ESU40966.1"/>
    </source>
</evidence>
<feature type="non-terminal residue" evidence="1">
    <location>
        <position position="1"/>
    </location>
</feature>
<reference evidence="1 2" key="2">
    <citation type="journal article" date="2013" name="Genome Biol. Evol.">
        <title>Genome sequencing of Giardia lamblia genotypes A2 and B isolates (DH and GS) and comparative analysis with the genomes of genotypes A1 and E (WB and Pig).</title>
        <authorList>
            <person name="Adam R.D."/>
            <person name="Dahlstrom E.W."/>
            <person name="Martens C.A."/>
            <person name="Bruno D.P."/>
            <person name="Barbian K.D."/>
            <person name="Ricklefs S.M."/>
            <person name="Hernandez M.M."/>
            <person name="Narla N.P."/>
            <person name="Patel R.B."/>
            <person name="Porcella S.F."/>
            <person name="Nash T.E."/>
        </authorList>
    </citation>
    <scope>NUCLEOTIDE SEQUENCE [LARGE SCALE GENOMIC DNA]</scope>
    <source>
        <strain evidence="1 2">GS</strain>
    </source>
</reference>
<name>V6TQG2_GIAIN</name>